<keyword evidence="4" id="KW-1185">Reference proteome</keyword>
<dbReference type="CDD" id="cd03820">
    <property type="entry name" value="GT4_AmsD-like"/>
    <property type="match status" value="1"/>
</dbReference>
<accession>A0ABT6QDH5</accession>
<name>A0ABT6QDH5_9STRE</name>
<organism evidence="3 4">
    <name type="scientific">Streptococcus hohhotensis</name>
    <dbReference type="NCBI Taxonomy" id="2866998"/>
    <lineage>
        <taxon>Bacteria</taxon>
        <taxon>Bacillati</taxon>
        <taxon>Bacillota</taxon>
        <taxon>Bacilli</taxon>
        <taxon>Lactobacillales</taxon>
        <taxon>Streptococcaceae</taxon>
        <taxon>Streptococcus</taxon>
        <taxon>Streptococcus mitis group</taxon>
    </lineage>
</organism>
<dbReference type="SUPFAM" id="SSF53756">
    <property type="entry name" value="UDP-Glycosyltransferase/glycogen phosphorylase"/>
    <property type="match status" value="1"/>
</dbReference>
<comment type="caution">
    <text evidence="3">The sequence shown here is derived from an EMBL/GenBank/DDBJ whole genome shotgun (WGS) entry which is preliminary data.</text>
</comment>
<evidence type="ECO:0000313" key="4">
    <source>
        <dbReference type="Proteomes" id="UP001156146"/>
    </source>
</evidence>
<dbReference type="RefSeq" id="WP_224218645.1">
    <property type="nucleotide sequence ID" value="NZ_JAIRCA020000009.1"/>
</dbReference>
<dbReference type="InterPro" id="IPR028098">
    <property type="entry name" value="Glyco_trans_4-like_N"/>
</dbReference>
<reference evidence="3" key="1">
    <citation type="submission" date="2023-05" db="EMBL/GenBank/DDBJ databases">
        <title>Streptococcus hohhotensis sp. nov., isolated from the breast milk of healthy women.</title>
        <authorList>
            <person name="Liu W."/>
        </authorList>
    </citation>
    <scope>NUCLEOTIDE SEQUENCE</scope>
    <source>
        <strain evidence="3">IMAU99199</strain>
    </source>
</reference>
<dbReference type="Pfam" id="PF13439">
    <property type="entry name" value="Glyco_transf_4"/>
    <property type="match status" value="1"/>
</dbReference>
<sequence>MKKIALVKWELHNSGGGEKVAINLSNELSERYEVHLISFISNEKIFFPLSNAVRYKNLSPKRISMSKNFVKAVKLLRSYIKENNIEVLFGIGMTMNIVAVTSTIGLKTKFISCDHTNSIVDIDTTMKKLQRYVGARLADKIITLTTADRNNYIKKYKINPKRVDYIYNWINSIDVEKKYNLDSKKLITVGRFHKQKGYDYLSKVAIKVLSRYPDWQWDIYGSGDEQIKQDLITELDKGGILSRVHFKGNVKGTDNIYPDHAIYVMTSRYEGLPLVLLEAKQYGLPIISFNCPTGPAEIVLDEENGYLIENFDINQMSQKIIELIENNELRLGFSQNAMLDTDKFNKKRITERWIELIEKMAGE</sequence>
<gene>
    <name evidence="3" type="ORF">K4Z77_005040</name>
</gene>
<evidence type="ECO:0000313" key="3">
    <source>
        <dbReference type="EMBL" id="MDI2139525.1"/>
    </source>
</evidence>
<dbReference type="Proteomes" id="UP001156146">
    <property type="component" value="Unassembled WGS sequence"/>
</dbReference>
<dbReference type="Pfam" id="PF00534">
    <property type="entry name" value="Glycos_transf_1"/>
    <property type="match status" value="1"/>
</dbReference>
<evidence type="ECO:0000259" key="1">
    <source>
        <dbReference type="Pfam" id="PF00534"/>
    </source>
</evidence>
<dbReference type="EMBL" id="JAIRCA020000009">
    <property type="protein sequence ID" value="MDI2139525.1"/>
    <property type="molecule type" value="Genomic_DNA"/>
</dbReference>
<protein>
    <submittedName>
        <fullName evidence="3">Glycosyltransferase family 4 protein</fullName>
        <ecNumber evidence="3">2.4.-.-</ecNumber>
    </submittedName>
</protein>
<keyword evidence="3" id="KW-0808">Transferase</keyword>
<dbReference type="InterPro" id="IPR001296">
    <property type="entry name" value="Glyco_trans_1"/>
</dbReference>
<feature type="domain" description="Glycosyltransferase subfamily 4-like N-terminal" evidence="2">
    <location>
        <begin position="15"/>
        <end position="171"/>
    </location>
</feature>
<dbReference type="PANTHER" id="PTHR12526">
    <property type="entry name" value="GLYCOSYLTRANSFERASE"/>
    <property type="match status" value="1"/>
</dbReference>
<feature type="domain" description="Glycosyl transferase family 1" evidence="1">
    <location>
        <begin position="178"/>
        <end position="337"/>
    </location>
</feature>
<proteinExistence type="predicted"/>
<keyword evidence="3" id="KW-0328">Glycosyltransferase</keyword>
<dbReference type="PANTHER" id="PTHR12526:SF630">
    <property type="entry name" value="GLYCOSYLTRANSFERASE"/>
    <property type="match status" value="1"/>
</dbReference>
<evidence type="ECO:0000259" key="2">
    <source>
        <dbReference type="Pfam" id="PF13439"/>
    </source>
</evidence>
<dbReference type="Gene3D" id="3.40.50.2000">
    <property type="entry name" value="Glycogen Phosphorylase B"/>
    <property type="match status" value="2"/>
</dbReference>
<dbReference type="GO" id="GO:0016757">
    <property type="term" value="F:glycosyltransferase activity"/>
    <property type="evidence" value="ECO:0007669"/>
    <property type="project" value="UniProtKB-KW"/>
</dbReference>
<dbReference type="EC" id="2.4.-.-" evidence="3"/>